<gene>
    <name evidence="3" type="primary">LOC113472371</name>
</gene>
<feature type="compositionally biased region" description="Basic and acidic residues" evidence="1">
    <location>
        <begin position="35"/>
        <end position="51"/>
    </location>
</feature>
<evidence type="ECO:0000256" key="1">
    <source>
        <dbReference type="SAM" id="MobiDB-lite"/>
    </source>
</evidence>
<keyword evidence="2" id="KW-1185">Reference proteome</keyword>
<dbReference type="AlphaFoldDB" id="A0A3Q0JHM3"/>
<dbReference type="Proteomes" id="UP000079169">
    <property type="component" value="Unplaced"/>
</dbReference>
<organism evidence="2 3">
    <name type="scientific">Diaphorina citri</name>
    <name type="common">Asian citrus psyllid</name>
    <dbReference type="NCBI Taxonomy" id="121845"/>
    <lineage>
        <taxon>Eukaryota</taxon>
        <taxon>Metazoa</taxon>
        <taxon>Ecdysozoa</taxon>
        <taxon>Arthropoda</taxon>
        <taxon>Hexapoda</taxon>
        <taxon>Insecta</taxon>
        <taxon>Pterygota</taxon>
        <taxon>Neoptera</taxon>
        <taxon>Paraneoptera</taxon>
        <taxon>Hemiptera</taxon>
        <taxon>Sternorrhyncha</taxon>
        <taxon>Psylloidea</taxon>
        <taxon>Psyllidae</taxon>
        <taxon>Diaphorininae</taxon>
        <taxon>Diaphorina</taxon>
    </lineage>
</organism>
<reference evidence="3" key="1">
    <citation type="submission" date="2025-08" db="UniProtKB">
        <authorList>
            <consortium name="RefSeq"/>
        </authorList>
    </citation>
    <scope>IDENTIFICATION</scope>
</reference>
<protein>
    <submittedName>
        <fullName evidence="3">Uncharacterized protein LOC113472371</fullName>
    </submittedName>
</protein>
<feature type="region of interest" description="Disordered" evidence="1">
    <location>
        <begin position="1"/>
        <end position="128"/>
    </location>
</feature>
<feature type="compositionally biased region" description="Acidic residues" evidence="1">
    <location>
        <begin position="102"/>
        <end position="128"/>
    </location>
</feature>
<evidence type="ECO:0000313" key="3">
    <source>
        <dbReference type="RefSeq" id="XP_026687906.1"/>
    </source>
</evidence>
<proteinExistence type="predicted"/>
<name>A0A3Q0JHM3_DIACI</name>
<dbReference type="RefSeq" id="XP_026687906.1">
    <property type="nucleotide sequence ID" value="XM_026832105.1"/>
</dbReference>
<dbReference type="PaxDb" id="121845-A0A3Q0JHM3"/>
<sequence>MTENKNTQRVGRSKNAKGVERPTMPSRQTKRRRPTTRDSRQESEENADNRTVKQRAKNGKGVERPVLPSRQKNSKEVEQPVLPASRQMKRGRPTRESRQESLEEFSEENLEEESSEESIDNEEFEEDE</sequence>
<feature type="compositionally biased region" description="Polar residues" evidence="1">
    <location>
        <begin position="1"/>
        <end position="10"/>
    </location>
</feature>
<dbReference type="GeneID" id="113472371"/>
<accession>A0A3Q0JHM3</accession>
<evidence type="ECO:0000313" key="2">
    <source>
        <dbReference type="Proteomes" id="UP000079169"/>
    </source>
</evidence>
<dbReference type="KEGG" id="dci:113472371"/>